<proteinExistence type="inferred from homology"/>
<dbReference type="EMBL" id="CAJPVJ010024267">
    <property type="protein sequence ID" value="CAG2178724.1"/>
    <property type="molecule type" value="Genomic_DNA"/>
</dbReference>
<reference evidence="13" key="1">
    <citation type="submission" date="2020-11" db="EMBL/GenBank/DDBJ databases">
        <authorList>
            <person name="Tran Van P."/>
        </authorList>
    </citation>
    <scope>NUCLEOTIDE SEQUENCE</scope>
</reference>
<evidence type="ECO:0000256" key="11">
    <source>
        <dbReference type="ARBA" id="ARBA00045901"/>
    </source>
</evidence>
<comment type="similarity">
    <text evidence="8">Belongs to the WRNexo family.</text>
</comment>
<evidence type="ECO:0000256" key="2">
    <source>
        <dbReference type="ARBA" id="ARBA00022722"/>
    </source>
</evidence>
<dbReference type="Gene3D" id="3.30.420.10">
    <property type="entry name" value="Ribonuclease H-like superfamily/Ribonuclease H"/>
    <property type="match status" value="1"/>
</dbReference>
<dbReference type="InterPro" id="IPR051132">
    <property type="entry name" value="3-5_Exonuclease_domain"/>
</dbReference>
<keyword evidence="3" id="KW-0479">Metal-binding</keyword>
<gene>
    <name evidence="13" type="ORF">ONB1V03_LOCUS18149</name>
</gene>
<dbReference type="Proteomes" id="UP000728032">
    <property type="component" value="Unassembled WGS sequence"/>
</dbReference>
<evidence type="ECO:0000313" key="13">
    <source>
        <dbReference type="EMBL" id="CAD7661588.1"/>
    </source>
</evidence>
<dbReference type="InterPro" id="IPR002562">
    <property type="entry name" value="3'-5'_exonuclease_dom"/>
</dbReference>
<keyword evidence="6" id="KW-0460">Magnesium</keyword>
<dbReference type="CDD" id="cd06141">
    <property type="entry name" value="WRN_exo"/>
    <property type="match status" value="1"/>
</dbReference>
<keyword evidence="2" id="KW-0540">Nuclease</keyword>
<keyword evidence="14" id="KW-1185">Reference proteome</keyword>
<evidence type="ECO:0000256" key="4">
    <source>
        <dbReference type="ARBA" id="ARBA00022801"/>
    </source>
</evidence>
<evidence type="ECO:0000256" key="3">
    <source>
        <dbReference type="ARBA" id="ARBA00022723"/>
    </source>
</evidence>
<dbReference type="OrthoDB" id="6512850at2759"/>
<keyword evidence="4" id="KW-0378">Hydrolase</keyword>
<dbReference type="Pfam" id="PF01612">
    <property type="entry name" value="DNA_pol_A_exo1"/>
    <property type="match status" value="1"/>
</dbReference>
<dbReference type="AlphaFoldDB" id="A0A7R9MJU9"/>
<dbReference type="PANTHER" id="PTHR13620:SF109">
    <property type="entry name" value="3'-5' EXONUCLEASE"/>
    <property type="match status" value="1"/>
</dbReference>
<dbReference type="EMBL" id="OC939092">
    <property type="protein sequence ID" value="CAD7661588.1"/>
    <property type="molecule type" value="Genomic_DNA"/>
</dbReference>
<dbReference type="SUPFAM" id="SSF53098">
    <property type="entry name" value="Ribonuclease H-like"/>
    <property type="match status" value="1"/>
</dbReference>
<evidence type="ECO:0000256" key="9">
    <source>
        <dbReference type="ARBA" id="ARBA00040531"/>
    </source>
</evidence>
<protein>
    <recommendedName>
        <fullName evidence="9">3'-5' exonuclease</fullName>
    </recommendedName>
    <alternativeName>
        <fullName evidence="10">Werner Syndrome-like exonuclease</fullName>
    </alternativeName>
</protein>
<dbReference type="InterPro" id="IPR036397">
    <property type="entry name" value="RNaseH_sf"/>
</dbReference>
<name>A0A7R9MJU9_9ACAR</name>
<dbReference type="InterPro" id="IPR012337">
    <property type="entry name" value="RNaseH-like_sf"/>
</dbReference>
<keyword evidence="5" id="KW-0269">Exonuclease</keyword>
<dbReference type="GO" id="GO:0008408">
    <property type="term" value="F:3'-5' exonuclease activity"/>
    <property type="evidence" value="ECO:0007669"/>
    <property type="project" value="InterPro"/>
</dbReference>
<evidence type="ECO:0000256" key="1">
    <source>
        <dbReference type="ARBA" id="ARBA00004123"/>
    </source>
</evidence>
<evidence type="ECO:0000256" key="8">
    <source>
        <dbReference type="ARBA" id="ARBA00037949"/>
    </source>
</evidence>
<keyword evidence="7" id="KW-0539">Nucleus</keyword>
<evidence type="ECO:0000313" key="14">
    <source>
        <dbReference type="Proteomes" id="UP000728032"/>
    </source>
</evidence>
<evidence type="ECO:0000256" key="10">
    <source>
        <dbReference type="ARBA" id="ARBA00042761"/>
    </source>
</evidence>
<dbReference type="SMART" id="SM00474">
    <property type="entry name" value="35EXOc"/>
    <property type="match status" value="1"/>
</dbReference>
<evidence type="ECO:0000256" key="5">
    <source>
        <dbReference type="ARBA" id="ARBA00022839"/>
    </source>
</evidence>
<sequence>MMAKTYLSFSGDIHYHDHLHTTHHVLSTLLDQLVSPSPEVLDTKIVVGFDCEWRARPTPSKVCLIQLCIDSNECHLFHISAMNYTIPPLLVPLLLNDKCLKVGLNIENDFWKLQRDYNLPLDSLLVSNNKSVIDLKVMANQLLGLSGNWSLSGLCEHLLGQSIRKEQRLTDWSQKPLTRQQRDYAAVDAFASYELYFEIKANAVDGV</sequence>
<dbReference type="GO" id="GO:0005634">
    <property type="term" value="C:nucleus"/>
    <property type="evidence" value="ECO:0007669"/>
    <property type="project" value="UniProtKB-SubCell"/>
</dbReference>
<evidence type="ECO:0000259" key="12">
    <source>
        <dbReference type="SMART" id="SM00474"/>
    </source>
</evidence>
<feature type="domain" description="3'-5' exonuclease" evidence="12">
    <location>
        <begin position="17"/>
        <end position="205"/>
    </location>
</feature>
<dbReference type="GO" id="GO:0046872">
    <property type="term" value="F:metal ion binding"/>
    <property type="evidence" value="ECO:0007669"/>
    <property type="project" value="UniProtKB-KW"/>
</dbReference>
<dbReference type="GO" id="GO:0003676">
    <property type="term" value="F:nucleic acid binding"/>
    <property type="evidence" value="ECO:0007669"/>
    <property type="project" value="InterPro"/>
</dbReference>
<dbReference type="PANTHER" id="PTHR13620">
    <property type="entry name" value="3-5 EXONUCLEASE"/>
    <property type="match status" value="1"/>
</dbReference>
<organism evidence="13">
    <name type="scientific">Oppiella nova</name>
    <dbReference type="NCBI Taxonomy" id="334625"/>
    <lineage>
        <taxon>Eukaryota</taxon>
        <taxon>Metazoa</taxon>
        <taxon>Ecdysozoa</taxon>
        <taxon>Arthropoda</taxon>
        <taxon>Chelicerata</taxon>
        <taxon>Arachnida</taxon>
        <taxon>Acari</taxon>
        <taxon>Acariformes</taxon>
        <taxon>Sarcoptiformes</taxon>
        <taxon>Oribatida</taxon>
        <taxon>Brachypylina</taxon>
        <taxon>Oppioidea</taxon>
        <taxon>Oppiidae</taxon>
        <taxon>Oppiella</taxon>
    </lineage>
</organism>
<accession>A0A7R9MJU9</accession>
<comment type="subcellular location">
    <subcellularLocation>
        <location evidence="1">Nucleus</location>
    </subcellularLocation>
</comment>
<comment type="function">
    <text evidence="11">Has exonuclease activity on both single-stranded and duplex templates bearing overhangs, but not blunt ended duplex DNA, and cleaves in a 3'-5' direction. Essential for the formation of DNA replication focal centers. Has an important role in maintaining genome stability.</text>
</comment>
<evidence type="ECO:0000256" key="6">
    <source>
        <dbReference type="ARBA" id="ARBA00022842"/>
    </source>
</evidence>
<evidence type="ECO:0000256" key="7">
    <source>
        <dbReference type="ARBA" id="ARBA00023242"/>
    </source>
</evidence>
<dbReference type="GO" id="GO:0006139">
    <property type="term" value="P:nucleobase-containing compound metabolic process"/>
    <property type="evidence" value="ECO:0007669"/>
    <property type="project" value="InterPro"/>
</dbReference>